<dbReference type="PATRIC" id="fig|219572.3.peg.6133"/>
<evidence type="ECO:0000313" key="2">
    <source>
        <dbReference type="Proteomes" id="UP000077829"/>
    </source>
</evidence>
<sequence length="50" mass="5409">MTAPFNFYAPNQMPDGTWIFGAAAANKRVADAGGHNALAINLVQMAFNRR</sequence>
<dbReference type="AlphaFoldDB" id="A0A172ZB49"/>
<dbReference type="RefSeq" id="WP_156526331.1">
    <property type="nucleotide sequence ID" value="NZ_CP015601.1"/>
</dbReference>
<geneLocation type="plasmid" evidence="2">
    <name>pp27494_1</name>
</geneLocation>
<accession>A0A172ZB49</accession>
<dbReference type="KEGG" id="panr:A7J50_5975"/>
<keyword evidence="1" id="KW-0614">Plasmid</keyword>
<gene>
    <name evidence="1" type="ORF">A7J50_5975</name>
</gene>
<evidence type="ECO:0000313" key="1">
    <source>
        <dbReference type="EMBL" id="ANF89289.1"/>
    </source>
</evidence>
<proteinExistence type="predicted"/>
<name>A0A172ZB49_9PSED</name>
<protein>
    <submittedName>
        <fullName evidence="1">Uncharacterized protein</fullName>
    </submittedName>
</protein>
<dbReference type="EMBL" id="CP015601">
    <property type="protein sequence ID" value="ANF89289.1"/>
    <property type="molecule type" value="Genomic_DNA"/>
</dbReference>
<dbReference type="Proteomes" id="UP000077829">
    <property type="component" value="Plasmid pP27494_1"/>
</dbReference>
<organism evidence="1 2">
    <name type="scientific">Pseudomonas antarctica</name>
    <dbReference type="NCBI Taxonomy" id="219572"/>
    <lineage>
        <taxon>Bacteria</taxon>
        <taxon>Pseudomonadati</taxon>
        <taxon>Pseudomonadota</taxon>
        <taxon>Gammaproteobacteria</taxon>
        <taxon>Pseudomonadales</taxon>
        <taxon>Pseudomonadaceae</taxon>
        <taxon>Pseudomonas</taxon>
    </lineage>
</organism>
<reference evidence="1 2" key="1">
    <citation type="submission" date="2016-05" db="EMBL/GenBank/DDBJ databases">
        <title>Complete genome sequence of Pseudomonas antarctica PAMC 27494.</title>
        <authorList>
            <person name="Lee J."/>
        </authorList>
    </citation>
    <scope>NUCLEOTIDE SEQUENCE [LARGE SCALE GENOMIC DNA]</scope>
    <source>
        <strain evidence="1 2">PAMC 27494</strain>
        <plasmid evidence="2">Plasmid pp27494_1</plasmid>
    </source>
</reference>